<evidence type="ECO:0000313" key="5">
    <source>
        <dbReference type="Proteomes" id="UP001500752"/>
    </source>
</evidence>
<proteinExistence type="inferred from homology"/>
<feature type="domain" description="DAGKc" evidence="3">
    <location>
        <begin position="5"/>
        <end position="138"/>
    </location>
</feature>
<dbReference type="Pfam" id="PF00781">
    <property type="entry name" value="DAGK_cat"/>
    <property type="match status" value="1"/>
</dbReference>
<evidence type="ECO:0000256" key="2">
    <source>
        <dbReference type="ARBA" id="ARBA00005983"/>
    </source>
</evidence>
<keyword evidence="4" id="KW-0808">Transferase</keyword>
<gene>
    <name evidence="4" type="ORF">GCM10023081_35680</name>
</gene>
<comment type="cofactor">
    <cofactor evidence="1">
        <name>Mg(2+)</name>
        <dbReference type="ChEBI" id="CHEBI:18420"/>
    </cofactor>
</comment>
<organism evidence="4 5">
    <name type="scientific">Arthrobacter ginkgonis</name>
    <dbReference type="NCBI Taxonomy" id="1630594"/>
    <lineage>
        <taxon>Bacteria</taxon>
        <taxon>Bacillati</taxon>
        <taxon>Actinomycetota</taxon>
        <taxon>Actinomycetes</taxon>
        <taxon>Micrococcales</taxon>
        <taxon>Micrococcaceae</taxon>
        <taxon>Arthrobacter</taxon>
    </lineage>
</organism>
<dbReference type="Gene3D" id="2.60.200.40">
    <property type="match status" value="1"/>
</dbReference>
<dbReference type="PROSITE" id="PS50146">
    <property type="entry name" value="DAGK"/>
    <property type="match status" value="1"/>
</dbReference>
<evidence type="ECO:0000256" key="1">
    <source>
        <dbReference type="ARBA" id="ARBA00001946"/>
    </source>
</evidence>
<keyword evidence="4" id="KW-0418">Kinase</keyword>
<protein>
    <submittedName>
        <fullName evidence="4">Diacylglycerol kinase family lipid kinase</fullName>
    </submittedName>
</protein>
<sequence length="299" mass="32249">MEAARRFESIVIIFNPNSTGDAPELAEQLKGRLAELLSYPVEIRLQPTEHAGHAVDLAREAASGGGRVLVVSVSGDGGYNEVVNGVMQSGNSDAVCAVMAAGNANDHRRTVGTKPLEEAIAEGRVRHIDLLRIDTGAGEESGGAYAHSYIGFGLTPVVAVDLEKGSKGSMKEMLTVVRTFSKFEPFEIKHEGGKRRKLDSLIFANIPEMAKYATLSEADEQPRDGKFEVILFPHMSKWRILLLAARAATKGLGDQPSVSRYEFTTLDPMPYQIDGEVKSVSANTAVRIRSVPRALATIG</sequence>
<evidence type="ECO:0000313" key="4">
    <source>
        <dbReference type="EMBL" id="GAA3695336.1"/>
    </source>
</evidence>
<dbReference type="GO" id="GO:0016301">
    <property type="term" value="F:kinase activity"/>
    <property type="evidence" value="ECO:0007669"/>
    <property type="project" value="UniProtKB-KW"/>
</dbReference>
<name>A0ABP7CVS6_9MICC</name>
<comment type="caution">
    <text evidence="4">The sequence shown here is derived from an EMBL/GenBank/DDBJ whole genome shotgun (WGS) entry which is preliminary data.</text>
</comment>
<dbReference type="RefSeq" id="WP_345152924.1">
    <property type="nucleotide sequence ID" value="NZ_BAABEO010000024.1"/>
</dbReference>
<dbReference type="PANTHER" id="PTHR12358">
    <property type="entry name" value="SPHINGOSINE KINASE"/>
    <property type="match status" value="1"/>
</dbReference>
<accession>A0ABP7CVS6</accession>
<dbReference type="InterPro" id="IPR001206">
    <property type="entry name" value="Diacylglycerol_kinase_cat_dom"/>
</dbReference>
<dbReference type="PANTHER" id="PTHR12358:SF106">
    <property type="entry name" value="LIPID KINASE YEGS"/>
    <property type="match status" value="1"/>
</dbReference>
<dbReference type="SMART" id="SM00046">
    <property type="entry name" value="DAGKc"/>
    <property type="match status" value="1"/>
</dbReference>
<dbReference type="InterPro" id="IPR017438">
    <property type="entry name" value="ATP-NAD_kinase_N"/>
</dbReference>
<dbReference type="EMBL" id="BAABEO010000024">
    <property type="protein sequence ID" value="GAA3695336.1"/>
    <property type="molecule type" value="Genomic_DNA"/>
</dbReference>
<dbReference type="InterPro" id="IPR050187">
    <property type="entry name" value="Lipid_Phosphate_FormReg"/>
</dbReference>
<dbReference type="SUPFAM" id="SSF111331">
    <property type="entry name" value="NAD kinase/diacylglycerol kinase-like"/>
    <property type="match status" value="1"/>
</dbReference>
<reference evidence="5" key="1">
    <citation type="journal article" date="2019" name="Int. J. Syst. Evol. Microbiol.">
        <title>The Global Catalogue of Microorganisms (GCM) 10K type strain sequencing project: providing services to taxonomists for standard genome sequencing and annotation.</title>
        <authorList>
            <consortium name="The Broad Institute Genomics Platform"/>
            <consortium name="The Broad Institute Genome Sequencing Center for Infectious Disease"/>
            <person name="Wu L."/>
            <person name="Ma J."/>
        </authorList>
    </citation>
    <scope>NUCLEOTIDE SEQUENCE [LARGE SCALE GENOMIC DNA]</scope>
    <source>
        <strain evidence="5">JCM 30742</strain>
    </source>
</reference>
<keyword evidence="5" id="KW-1185">Reference proteome</keyword>
<dbReference type="Proteomes" id="UP001500752">
    <property type="component" value="Unassembled WGS sequence"/>
</dbReference>
<comment type="similarity">
    <text evidence="2">Belongs to the diacylglycerol/lipid kinase family.</text>
</comment>
<dbReference type="InterPro" id="IPR016064">
    <property type="entry name" value="NAD/diacylglycerol_kinase_sf"/>
</dbReference>
<dbReference type="Gene3D" id="3.40.50.10330">
    <property type="entry name" value="Probable inorganic polyphosphate/atp-NAD kinase, domain 1"/>
    <property type="match status" value="1"/>
</dbReference>
<evidence type="ECO:0000259" key="3">
    <source>
        <dbReference type="PROSITE" id="PS50146"/>
    </source>
</evidence>